<proteinExistence type="inferred from homology"/>
<keyword evidence="13" id="KW-0998">Cell outer membrane</keyword>
<evidence type="ECO:0000256" key="15">
    <source>
        <dbReference type="SAM" id="Phobius"/>
    </source>
</evidence>
<dbReference type="RefSeq" id="WP_173415100.1">
    <property type="nucleotide sequence ID" value="NZ_CP054139.1"/>
</dbReference>
<comment type="similarity">
    <text evidence="2">Belongs to the BexD/CtrA/VexA family.</text>
</comment>
<keyword evidence="3" id="KW-0813">Transport</keyword>
<sequence length="195" mass="21738">MQIRNLQDYKAFGNSAGVSTASAQLTFQVEEDGNVSLPVLGHVPVAGLTRIEAQRKIEKLYRDSSLVNPLIELKIANLKVQAFGEIKTQGNFTLTKEYTSLIDIIGQAGGLTPAADEKHVKIIRHEKTGIRETYIDLSDINILSDPRIFLQADDIIYIAKNKRAVRDDNLQNVTTLIQPSILIFNTALIIYSLFR</sequence>
<dbReference type="Pfam" id="PF02563">
    <property type="entry name" value="Poly_export"/>
    <property type="match status" value="1"/>
</dbReference>
<evidence type="ECO:0000256" key="5">
    <source>
        <dbReference type="ARBA" id="ARBA00022597"/>
    </source>
</evidence>
<organism evidence="18 19">
    <name type="scientific">Mucilaginibacter mali</name>
    <dbReference type="NCBI Taxonomy" id="2740462"/>
    <lineage>
        <taxon>Bacteria</taxon>
        <taxon>Pseudomonadati</taxon>
        <taxon>Bacteroidota</taxon>
        <taxon>Sphingobacteriia</taxon>
        <taxon>Sphingobacteriales</taxon>
        <taxon>Sphingobacteriaceae</taxon>
        <taxon>Mucilaginibacter</taxon>
    </lineage>
</organism>
<evidence type="ECO:0000256" key="9">
    <source>
        <dbReference type="ARBA" id="ARBA00023065"/>
    </source>
</evidence>
<dbReference type="InterPro" id="IPR049712">
    <property type="entry name" value="Poly_export"/>
</dbReference>
<dbReference type="AlphaFoldDB" id="A0A7D4Q9Y0"/>
<evidence type="ECO:0000256" key="11">
    <source>
        <dbReference type="ARBA" id="ARBA00023136"/>
    </source>
</evidence>
<feature type="domain" description="Polysaccharide export protein N-terminal" evidence="16">
    <location>
        <begin position="22"/>
        <end position="75"/>
    </location>
</feature>
<evidence type="ECO:0000256" key="8">
    <source>
        <dbReference type="ARBA" id="ARBA00023047"/>
    </source>
</evidence>
<comment type="subcellular location">
    <subcellularLocation>
        <location evidence="1">Cell outer membrane</location>
        <topology evidence="1">Multi-pass membrane protein</topology>
    </subcellularLocation>
</comment>
<dbReference type="GO" id="GO:0006811">
    <property type="term" value="P:monoatomic ion transport"/>
    <property type="evidence" value="ECO:0007669"/>
    <property type="project" value="UniProtKB-KW"/>
</dbReference>
<keyword evidence="8" id="KW-0625">Polysaccharide transport</keyword>
<keyword evidence="12" id="KW-0564">Palmitate</keyword>
<dbReference type="EMBL" id="CP054139">
    <property type="protein sequence ID" value="QKJ30425.1"/>
    <property type="molecule type" value="Genomic_DNA"/>
</dbReference>
<dbReference type="GO" id="GO:0009279">
    <property type="term" value="C:cell outer membrane"/>
    <property type="evidence" value="ECO:0007669"/>
    <property type="project" value="UniProtKB-SubCell"/>
</dbReference>
<keyword evidence="6 15" id="KW-0812">Transmembrane</keyword>
<dbReference type="GO" id="GO:0015159">
    <property type="term" value="F:polysaccharide transmembrane transporter activity"/>
    <property type="evidence" value="ECO:0007669"/>
    <property type="project" value="InterPro"/>
</dbReference>
<evidence type="ECO:0000256" key="4">
    <source>
        <dbReference type="ARBA" id="ARBA00022452"/>
    </source>
</evidence>
<keyword evidence="4" id="KW-1134">Transmembrane beta strand</keyword>
<keyword evidence="7" id="KW-0732">Signal</keyword>
<keyword evidence="15" id="KW-1133">Transmembrane helix</keyword>
<evidence type="ECO:0000256" key="7">
    <source>
        <dbReference type="ARBA" id="ARBA00022729"/>
    </source>
</evidence>
<evidence type="ECO:0000256" key="2">
    <source>
        <dbReference type="ARBA" id="ARBA00009450"/>
    </source>
</evidence>
<dbReference type="Pfam" id="PF22461">
    <property type="entry name" value="SLBB_2"/>
    <property type="match status" value="1"/>
</dbReference>
<evidence type="ECO:0000259" key="16">
    <source>
        <dbReference type="Pfam" id="PF02563"/>
    </source>
</evidence>
<dbReference type="GO" id="GO:0015288">
    <property type="term" value="F:porin activity"/>
    <property type="evidence" value="ECO:0007669"/>
    <property type="project" value="UniProtKB-KW"/>
</dbReference>
<evidence type="ECO:0000259" key="17">
    <source>
        <dbReference type="Pfam" id="PF22461"/>
    </source>
</evidence>
<dbReference type="GO" id="GO:0046930">
    <property type="term" value="C:pore complex"/>
    <property type="evidence" value="ECO:0007669"/>
    <property type="project" value="UniProtKB-KW"/>
</dbReference>
<feature type="transmembrane region" description="Helical" evidence="15">
    <location>
        <begin position="176"/>
        <end position="194"/>
    </location>
</feature>
<evidence type="ECO:0000256" key="13">
    <source>
        <dbReference type="ARBA" id="ARBA00023237"/>
    </source>
</evidence>
<keyword evidence="9" id="KW-0406">Ion transport</keyword>
<evidence type="ECO:0000256" key="6">
    <source>
        <dbReference type="ARBA" id="ARBA00022692"/>
    </source>
</evidence>
<dbReference type="PANTHER" id="PTHR33619:SF3">
    <property type="entry name" value="POLYSACCHARIDE EXPORT PROTEIN GFCE-RELATED"/>
    <property type="match status" value="1"/>
</dbReference>
<dbReference type="Gene3D" id="3.10.560.10">
    <property type="entry name" value="Outer membrane lipoprotein wza domain like"/>
    <property type="match status" value="1"/>
</dbReference>
<keyword evidence="10" id="KW-0626">Porin</keyword>
<keyword evidence="14" id="KW-0449">Lipoprotein</keyword>
<gene>
    <name evidence="18" type="ORF">HQ865_11880</name>
</gene>
<dbReference type="KEGG" id="mmab:HQ865_11880"/>
<evidence type="ECO:0000256" key="1">
    <source>
        <dbReference type="ARBA" id="ARBA00004571"/>
    </source>
</evidence>
<feature type="domain" description="SLBB" evidence="17">
    <location>
        <begin position="79"/>
        <end position="158"/>
    </location>
</feature>
<dbReference type="Proteomes" id="UP000505355">
    <property type="component" value="Chromosome"/>
</dbReference>
<dbReference type="Gene3D" id="3.30.1950.10">
    <property type="entry name" value="wza like domain"/>
    <property type="match status" value="1"/>
</dbReference>
<evidence type="ECO:0000256" key="14">
    <source>
        <dbReference type="ARBA" id="ARBA00023288"/>
    </source>
</evidence>
<keyword evidence="19" id="KW-1185">Reference proteome</keyword>
<name>A0A7D4Q9Y0_9SPHI</name>
<keyword evidence="11 15" id="KW-0472">Membrane</keyword>
<accession>A0A7D4Q9Y0</accession>
<evidence type="ECO:0000313" key="19">
    <source>
        <dbReference type="Proteomes" id="UP000505355"/>
    </source>
</evidence>
<evidence type="ECO:0000256" key="3">
    <source>
        <dbReference type="ARBA" id="ARBA00022448"/>
    </source>
</evidence>
<evidence type="ECO:0000313" key="18">
    <source>
        <dbReference type="EMBL" id="QKJ30425.1"/>
    </source>
</evidence>
<dbReference type="InterPro" id="IPR003715">
    <property type="entry name" value="Poly_export_N"/>
</dbReference>
<protein>
    <submittedName>
        <fullName evidence="18">Polysaccharide biosynthesis/export family protein</fullName>
    </submittedName>
</protein>
<dbReference type="InterPro" id="IPR054765">
    <property type="entry name" value="SLBB_dom"/>
</dbReference>
<evidence type="ECO:0000256" key="10">
    <source>
        <dbReference type="ARBA" id="ARBA00023114"/>
    </source>
</evidence>
<dbReference type="PANTHER" id="PTHR33619">
    <property type="entry name" value="POLYSACCHARIDE EXPORT PROTEIN GFCE-RELATED"/>
    <property type="match status" value="1"/>
</dbReference>
<reference evidence="18 19" key="1">
    <citation type="submission" date="2020-05" db="EMBL/GenBank/DDBJ databases">
        <title>Mucilaginibacter mali sp. nov.</title>
        <authorList>
            <person name="Kim H.S."/>
            <person name="Lee K.C."/>
            <person name="Suh M.K."/>
            <person name="Kim J.-S."/>
            <person name="Han K.-I."/>
            <person name="Eom M.K."/>
            <person name="Shin Y.K."/>
            <person name="Lee J.-S."/>
        </authorList>
    </citation>
    <scope>NUCLEOTIDE SEQUENCE [LARGE SCALE GENOMIC DNA]</scope>
    <source>
        <strain evidence="18 19">G2-14</strain>
    </source>
</reference>
<evidence type="ECO:0000256" key="12">
    <source>
        <dbReference type="ARBA" id="ARBA00023139"/>
    </source>
</evidence>
<keyword evidence="5" id="KW-0762">Sugar transport</keyword>